<dbReference type="PANTHER" id="PTHR45188">
    <property type="entry name" value="DNAJ PROTEIN P58IPK HOMOLOG"/>
    <property type="match status" value="1"/>
</dbReference>
<dbReference type="InterPro" id="IPR011990">
    <property type="entry name" value="TPR-like_helical_dom_sf"/>
</dbReference>
<feature type="repeat" description="TPR" evidence="3">
    <location>
        <begin position="412"/>
        <end position="445"/>
    </location>
</feature>
<dbReference type="PROSITE" id="PS00636">
    <property type="entry name" value="DNAJ_1"/>
    <property type="match status" value="1"/>
</dbReference>
<dbReference type="Pfam" id="PF00226">
    <property type="entry name" value="DnaJ"/>
    <property type="match status" value="1"/>
</dbReference>
<dbReference type="Gene3D" id="1.25.40.10">
    <property type="entry name" value="Tetratricopeptide repeat domain"/>
    <property type="match status" value="1"/>
</dbReference>
<keyword evidence="7" id="KW-1185">Reference proteome</keyword>
<organism evidence="6 7">
    <name type="scientific">Microbotryum intermedium</name>
    <dbReference type="NCBI Taxonomy" id="269621"/>
    <lineage>
        <taxon>Eukaryota</taxon>
        <taxon>Fungi</taxon>
        <taxon>Dikarya</taxon>
        <taxon>Basidiomycota</taxon>
        <taxon>Pucciniomycotina</taxon>
        <taxon>Microbotryomycetes</taxon>
        <taxon>Microbotryales</taxon>
        <taxon>Microbotryaceae</taxon>
        <taxon>Microbotryum</taxon>
    </lineage>
</organism>
<evidence type="ECO:0000259" key="5">
    <source>
        <dbReference type="PROSITE" id="PS50076"/>
    </source>
</evidence>
<feature type="domain" description="J" evidence="5">
    <location>
        <begin position="588"/>
        <end position="649"/>
    </location>
</feature>
<feature type="region of interest" description="Disordered" evidence="4">
    <location>
        <begin position="1"/>
        <end position="220"/>
    </location>
</feature>
<dbReference type="SUPFAM" id="SSF48452">
    <property type="entry name" value="TPR-like"/>
    <property type="match status" value="1"/>
</dbReference>
<feature type="compositionally biased region" description="Basic residues" evidence="4">
    <location>
        <begin position="12"/>
        <end position="29"/>
    </location>
</feature>
<accession>A0A238F2W6</accession>
<feature type="compositionally biased region" description="Acidic residues" evidence="4">
    <location>
        <begin position="168"/>
        <end position="207"/>
    </location>
</feature>
<feature type="repeat" description="TPR" evidence="3">
    <location>
        <begin position="458"/>
        <end position="491"/>
    </location>
</feature>
<evidence type="ECO:0000256" key="3">
    <source>
        <dbReference type="PROSITE-ProRule" id="PRU00339"/>
    </source>
</evidence>
<dbReference type="InterPro" id="IPR019734">
    <property type="entry name" value="TPR_rpt"/>
</dbReference>
<evidence type="ECO:0000313" key="7">
    <source>
        <dbReference type="Proteomes" id="UP000198372"/>
    </source>
</evidence>
<evidence type="ECO:0000256" key="1">
    <source>
        <dbReference type="ARBA" id="ARBA00022737"/>
    </source>
</evidence>
<dbReference type="Pfam" id="PF13174">
    <property type="entry name" value="TPR_6"/>
    <property type="match status" value="1"/>
</dbReference>
<dbReference type="Pfam" id="PF13432">
    <property type="entry name" value="TPR_16"/>
    <property type="match status" value="1"/>
</dbReference>
<dbReference type="PRINTS" id="PR00625">
    <property type="entry name" value="JDOMAIN"/>
</dbReference>
<feature type="region of interest" description="Disordered" evidence="4">
    <location>
        <begin position="645"/>
        <end position="664"/>
    </location>
</feature>
<dbReference type="AlphaFoldDB" id="A0A238F2W6"/>
<dbReference type="PROSITE" id="PS50005">
    <property type="entry name" value="TPR"/>
    <property type="match status" value="3"/>
</dbReference>
<proteinExistence type="predicted"/>
<name>A0A238F2W6_9BASI</name>
<evidence type="ECO:0000256" key="2">
    <source>
        <dbReference type="ARBA" id="ARBA00022803"/>
    </source>
</evidence>
<dbReference type="STRING" id="269621.A0A238F2W6"/>
<feature type="compositionally biased region" description="Basic and acidic residues" evidence="4">
    <location>
        <begin position="208"/>
        <end position="220"/>
    </location>
</feature>
<reference evidence="7" key="1">
    <citation type="submission" date="2016-09" db="EMBL/GenBank/DDBJ databases">
        <authorList>
            <person name="Jeantristanb JTB J.-T."/>
            <person name="Ricardo R."/>
        </authorList>
    </citation>
    <scope>NUCLEOTIDE SEQUENCE [LARGE SCALE GENOMIC DNA]</scope>
</reference>
<dbReference type="InterPro" id="IPR018253">
    <property type="entry name" value="DnaJ_domain_CS"/>
</dbReference>
<evidence type="ECO:0000256" key="4">
    <source>
        <dbReference type="SAM" id="MobiDB-lite"/>
    </source>
</evidence>
<feature type="repeat" description="TPR" evidence="3">
    <location>
        <begin position="227"/>
        <end position="260"/>
    </location>
</feature>
<keyword evidence="1" id="KW-0677">Repeat</keyword>
<gene>
    <name evidence="6" type="ORF">BQ2448_5008</name>
</gene>
<dbReference type="SMART" id="SM00028">
    <property type="entry name" value="TPR"/>
    <property type="match status" value="7"/>
</dbReference>
<sequence>MPNAKRSGAAQRSRKASVCQRKHRHRRLSHASEHQFRTSYQGGRDHVAKGLGSSRSYGAGSKVLRRGATHDVAPRLLSRTPRDRVDANAKAAASGTSSSTSSSSSTTNGASSSSSSSRFAHSGDFTFSSPPPRTSKLNNNGGASSPLVNQPASAQKRGYSAPIVLSSDSEDESGSDDDDTSSEEEEEEEEEEEKSEEEDREVDSDVDMGDREKPDHDLTEQEKLVRAAERKEIGNEYYKKKDYPTATRYYTQAISLDPSNPTYLNNRAASRMESRLYSLALEDLLAAAALQAKDPQVKTLLRLGKCQTALGLVSQARQTLDQVFKMDSTNVSVQNERKKVARIQNCLTNVKRDLEKKDWSMVLLGIDAAAREVEETPREWRTWKVQALVGKKQYDQAAGMAADLLRANQNQPEALYYRGLCLYYAGNHAQAIAHCQQALRNDPDYVLARTLLRQVKLLDSLKDAGNEAFKLNRLDKAIAKYSEALAVDPENDVLRATLLSNRATAQLKLKKYDEALSDCEACLTLQPQYWKAMRTKARACLALEEWEGAVQAFKQAYELAPAGSNDEAALKREVADAEAKLKKSKMKDHYKTLGISSTASEDEIKKAYRRQSLIHHPDKGGSEASFKEVGEAYAILSDPQRRRKFDMGIDENDPHAGHGGGDDFGFGGGVDLSDLFGATGGFGGGGGRRQYQSHQQYGF</sequence>
<dbReference type="Pfam" id="PF13414">
    <property type="entry name" value="TPR_11"/>
    <property type="match status" value="1"/>
</dbReference>
<dbReference type="PANTHER" id="PTHR45188:SF2">
    <property type="entry name" value="DNAJ HOMOLOG SUBFAMILY C MEMBER 7"/>
    <property type="match status" value="1"/>
</dbReference>
<dbReference type="InterPro" id="IPR036869">
    <property type="entry name" value="J_dom_sf"/>
</dbReference>
<dbReference type="InterPro" id="IPR001623">
    <property type="entry name" value="DnaJ_domain"/>
</dbReference>
<dbReference type="PROSITE" id="PS50076">
    <property type="entry name" value="DNAJ_2"/>
    <property type="match status" value="1"/>
</dbReference>
<dbReference type="CDD" id="cd06257">
    <property type="entry name" value="DnaJ"/>
    <property type="match status" value="1"/>
</dbReference>
<feature type="compositionally biased region" description="Polar residues" evidence="4">
    <location>
        <begin position="135"/>
        <end position="153"/>
    </location>
</feature>
<protein>
    <submittedName>
        <fullName evidence="6">BQ2448_5008 protein</fullName>
    </submittedName>
</protein>
<feature type="compositionally biased region" description="Low complexity" evidence="4">
    <location>
        <begin position="91"/>
        <end position="117"/>
    </location>
</feature>
<dbReference type="SMART" id="SM00271">
    <property type="entry name" value="DnaJ"/>
    <property type="match status" value="1"/>
</dbReference>
<dbReference type="EMBL" id="FMSP01000002">
    <property type="protein sequence ID" value="SCV67397.1"/>
    <property type="molecule type" value="Genomic_DNA"/>
</dbReference>
<dbReference type="SUPFAM" id="SSF46565">
    <property type="entry name" value="Chaperone J-domain"/>
    <property type="match status" value="1"/>
</dbReference>
<evidence type="ECO:0000313" key="6">
    <source>
        <dbReference type="EMBL" id="SCV67397.1"/>
    </source>
</evidence>
<dbReference type="Gene3D" id="1.10.287.110">
    <property type="entry name" value="DnaJ domain"/>
    <property type="match status" value="1"/>
</dbReference>
<dbReference type="Pfam" id="PF00515">
    <property type="entry name" value="TPR_1"/>
    <property type="match status" value="1"/>
</dbReference>
<dbReference type="OrthoDB" id="10250354at2759"/>
<keyword evidence="2 3" id="KW-0802">TPR repeat</keyword>
<dbReference type="Proteomes" id="UP000198372">
    <property type="component" value="Unassembled WGS sequence"/>
</dbReference>